<keyword evidence="3" id="KW-1185">Reference proteome</keyword>
<proteinExistence type="predicted"/>
<evidence type="ECO:0000313" key="3">
    <source>
        <dbReference type="Proteomes" id="UP000014500"/>
    </source>
</evidence>
<dbReference type="HOGENOM" id="CLU_2064392_0_0_1"/>
<reference evidence="2" key="2">
    <citation type="submission" date="2015-02" db="UniProtKB">
        <authorList>
            <consortium name="EnsemblMetazoa"/>
        </authorList>
    </citation>
    <scope>IDENTIFICATION</scope>
</reference>
<protein>
    <submittedName>
        <fullName evidence="2">Uncharacterized protein</fullName>
    </submittedName>
</protein>
<evidence type="ECO:0000313" key="2">
    <source>
        <dbReference type="EnsemblMetazoa" id="SMAR007688-PA"/>
    </source>
</evidence>
<dbReference type="AlphaFoldDB" id="T1J2A6"/>
<dbReference type="Proteomes" id="UP000014500">
    <property type="component" value="Unassembled WGS sequence"/>
</dbReference>
<accession>T1J2A6</accession>
<keyword evidence="1" id="KW-0732">Signal</keyword>
<name>T1J2A6_STRMM</name>
<feature type="chain" id="PRO_5012949243" evidence="1">
    <location>
        <begin position="16"/>
        <end position="119"/>
    </location>
</feature>
<feature type="signal peptide" evidence="1">
    <location>
        <begin position="1"/>
        <end position="15"/>
    </location>
</feature>
<dbReference type="EnsemblMetazoa" id="SMAR007688-RA">
    <property type="protein sequence ID" value="SMAR007688-PA"/>
    <property type="gene ID" value="SMAR007688"/>
</dbReference>
<dbReference type="EMBL" id="JH431796">
    <property type="status" value="NOT_ANNOTATED_CDS"/>
    <property type="molecule type" value="Genomic_DNA"/>
</dbReference>
<evidence type="ECO:0000256" key="1">
    <source>
        <dbReference type="SAM" id="SignalP"/>
    </source>
</evidence>
<reference evidence="3" key="1">
    <citation type="submission" date="2011-05" db="EMBL/GenBank/DDBJ databases">
        <authorList>
            <person name="Richards S.R."/>
            <person name="Qu J."/>
            <person name="Jiang H."/>
            <person name="Jhangiani S.N."/>
            <person name="Agravi P."/>
            <person name="Goodspeed R."/>
            <person name="Gross S."/>
            <person name="Mandapat C."/>
            <person name="Jackson L."/>
            <person name="Mathew T."/>
            <person name="Pu L."/>
            <person name="Thornton R."/>
            <person name="Saada N."/>
            <person name="Wilczek-Boney K.B."/>
            <person name="Lee S."/>
            <person name="Kovar C."/>
            <person name="Wu Y."/>
            <person name="Scherer S.E."/>
            <person name="Worley K.C."/>
            <person name="Muzny D.M."/>
            <person name="Gibbs R."/>
        </authorList>
    </citation>
    <scope>NUCLEOTIDE SEQUENCE</scope>
    <source>
        <strain evidence="3">Brora</strain>
    </source>
</reference>
<organism evidence="2 3">
    <name type="scientific">Strigamia maritima</name>
    <name type="common">European centipede</name>
    <name type="synonym">Geophilus maritimus</name>
    <dbReference type="NCBI Taxonomy" id="126957"/>
    <lineage>
        <taxon>Eukaryota</taxon>
        <taxon>Metazoa</taxon>
        <taxon>Ecdysozoa</taxon>
        <taxon>Arthropoda</taxon>
        <taxon>Myriapoda</taxon>
        <taxon>Chilopoda</taxon>
        <taxon>Pleurostigmophora</taxon>
        <taxon>Geophilomorpha</taxon>
        <taxon>Linotaeniidae</taxon>
        <taxon>Strigamia</taxon>
    </lineage>
</organism>
<sequence>MVLIILIFCYQEVTFDTEDVAEMRRKAYYNLYLTCLYNCPLFYSKAGNLAYLCYCSCSGLHLQVEQQNELVENKEGDSLKCSLLPHPLQSTPPKTDMSRANLETIVKTTQGGNKKIVVE</sequence>